<evidence type="ECO:0000313" key="14">
    <source>
        <dbReference type="Proteomes" id="UP000317429"/>
    </source>
</evidence>
<evidence type="ECO:0000256" key="1">
    <source>
        <dbReference type="ARBA" id="ARBA00000109"/>
    </source>
</evidence>
<dbReference type="InterPro" id="IPR011907">
    <property type="entry name" value="RNase_III"/>
</dbReference>
<feature type="active site" evidence="9">
    <location>
        <position position="123"/>
    </location>
</feature>
<proteinExistence type="inferred from homology"/>
<comment type="function">
    <text evidence="9">Digests double-stranded RNA. Involved in the processing of primary rRNA transcript to yield the immediate precursors to the large and small rRNAs (23S and 16S). Processes some mRNAs, and tRNAs when they are encoded in the rRNA operon. Processes pre-crRNA and tracrRNA of type II CRISPR loci if present in the organism.</text>
</comment>
<comment type="subunit">
    <text evidence="9">Homodimer.</text>
</comment>
<keyword evidence="4 9" id="KW-0507">mRNA processing</keyword>
<dbReference type="KEGG" id="pnd:Pla175_32960"/>
<dbReference type="PROSITE" id="PS50142">
    <property type="entry name" value="RNASE_3_2"/>
    <property type="match status" value="1"/>
</dbReference>
<accession>A0A518DEJ8</accession>
<evidence type="ECO:0000259" key="12">
    <source>
        <dbReference type="PROSITE" id="PS50142"/>
    </source>
</evidence>
<reference evidence="13 14" key="1">
    <citation type="submission" date="2019-02" db="EMBL/GenBank/DDBJ databases">
        <title>Deep-cultivation of Planctomycetes and their phenomic and genomic characterization uncovers novel biology.</title>
        <authorList>
            <person name="Wiegand S."/>
            <person name="Jogler M."/>
            <person name="Boedeker C."/>
            <person name="Pinto D."/>
            <person name="Vollmers J."/>
            <person name="Rivas-Marin E."/>
            <person name="Kohn T."/>
            <person name="Peeters S.H."/>
            <person name="Heuer A."/>
            <person name="Rast P."/>
            <person name="Oberbeckmann S."/>
            <person name="Bunk B."/>
            <person name="Jeske O."/>
            <person name="Meyerdierks A."/>
            <person name="Storesund J.E."/>
            <person name="Kallscheuer N."/>
            <person name="Luecker S."/>
            <person name="Lage O.M."/>
            <person name="Pohl T."/>
            <person name="Merkel B.J."/>
            <person name="Hornburger P."/>
            <person name="Mueller R.-W."/>
            <person name="Bruemmer F."/>
            <person name="Labrenz M."/>
            <person name="Spormann A.M."/>
            <person name="Op den Camp H."/>
            <person name="Overmann J."/>
            <person name="Amann R."/>
            <person name="Jetten M.S.M."/>
            <person name="Mascher T."/>
            <person name="Medema M.H."/>
            <person name="Devos D.P."/>
            <person name="Kaster A.-K."/>
            <person name="Ovreas L."/>
            <person name="Rohde M."/>
            <person name="Galperin M.Y."/>
            <person name="Jogler C."/>
        </authorList>
    </citation>
    <scope>NUCLEOTIDE SEQUENCE [LARGE SCALE GENOMIC DNA]</scope>
    <source>
        <strain evidence="13 14">Pla175</strain>
    </source>
</reference>
<dbReference type="FunFam" id="1.10.1520.10:FF:000001">
    <property type="entry name" value="Ribonuclease 3"/>
    <property type="match status" value="1"/>
</dbReference>
<comment type="similarity">
    <text evidence="2">Belongs to the ribonuclease III family.</text>
</comment>
<feature type="binding site" evidence="9">
    <location>
        <position position="123"/>
    </location>
    <ligand>
        <name>Mg(2+)</name>
        <dbReference type="ChEBI" id="CHEBI:18420"/>
    </ligand>
</feature>
<dbReference type="SUPFAM" id="SSF54768">
    <property type="entry name" value="dsRNA-binding domain-like"/>
    <property type="match status" value="1"/>
</dbReference>
<keyword evidence="8 9" id="KW-0694">RNA-binding</keyword>
<keyword evidence="9" id="KW-0819">tRNA processing</keyword>
<feature type="active site" evidence="9">
    <location>
        <position position="52"/>
    </location>
</feature>
<dbReference type="AlphaFoldDB" id="A0A518DEJ8"/>
<keyword evidence="9" id="KW-0479">Metal-binding</keyword>
<keyword evidence="3 9" id="KW-0698">rRNA processing</keyword>
<feature type="compositionally biased region" description="Acidic residues" evidence="10">
    <location>
        <begin position="243"/>
        <end position="256"/>
    </location>
</feature>
<sequence>MSQRDLNSNHQACEQRIGYVFTEPRLLEEALTHASGADNRLVSNERLEFLGDAILGWYVCERVFHEFPEALEGDLTKLKSVIVSRQTCARISRAMGFEEFLILGKGMTTSPQVPMSVLADVFESLVAAIYLDGGKDAVWTFLDRVMSDEIGKTVAGEVGSNYKSLLQQFAQREHGVTPSYVLLEEKGPDHSKSFHVAAQVGKHRFPPAWGKSKKESEQRAAQNAICSLRGDPVPHATLVGDAAVDETASDSEEPIAEDGPRPHEPTDAGSLE</sequence>
<evidence type="ECO:0000256" key="2">
    <source>
        <dbReference type="ARBA" id="ARBA00010183"/>
    </source>
</evidence>
<dbReference type="GO" id="GO:0046872">
    <property type="term" value="F:metal ion binding"/>
    <property type="evidence" value="ECO:0007669"/>
    <property type="project" value="UniProtKB-KW"/>
</dbReference>
<keyword evidence="9" id="KW-0963">Cytoplasm</keyword>
<organism evidence="13 14">
    <name type="scientific">Pirellulimonas nuda</name>
    <dbReference type="NCBI Taxonomy" id="2528009"/>
    <lineage>
        <taxon>Bacteria</taxon>
        <taxon>Pseudomonadati</taxon>
        <taxon>Planctomycetota</taxon>
        <taxon>Planctomycetia</taxon>
        <taxon>Pirellulales</taxon>
        <taxon>Lacipirellulaceae</taxon>
        <taxon>Pirellulimonas</taxon>
    </lineage>
</organism>
<gene>
    <name evidence="9 13" type="primary">rnc</name>
    <name evidence="13" type="ORF">Pla175_32960</name>
</gene>
<keyword evidence="5 9" id="KW-0540">Nuclease</keyword>
<evidence type="ECO:0000259" key="11">
    <source>
        <dbReference type="PROSITE" id="PS50137"/>
    </source>
</evidence>
<feature type="domain" description="DRBM" evidence="11">
    <location>
        <begin position="161"/>
        <end position="230"/>
    </location>
</feature>
<dbReference type="Pfam" id="PF00035">
    <property type="entry name" value="dsrm"/>
    <property type="match status" value="1"/>
</dbReference>
<dbReference type="GO" id="GO:0008033">
    <property type="term" value="P:tRNA processing"/>
    <property type="evidence" value="ECO:0007669"/>
    <property type="project" value="UniProtKB-KW"/>
</dbReference>
<evidence type="ECO:0000256" key="7">
    <source>
        <dbReference type="ARBA" id="ARBA00022801"/>
    </source>
</evidence>
<evidence type="ECO:0000256" key="5">
    <source>
        <dbReference type="ARBA" id="ARBA00022722"/>
    </source>
</evidence>
<dbReference type="GO" id="GO:0010468">
    <property type="term" value="P:regulation of gene expression"/>
    <property type="evidence" value="ECO:0007669"/>
    <property type="project" value="TreeGrafter"/>
</dbReference>
<dbReference type="SMART" id="SM00535">
    <property type="entry name" value="RIBOc"/>
    <property type="match status" value="1"/>
</dbReference>
<comment type="subcellular location">
    <subcellularLocation>
        <location evidence="9">Cytoplasm</location>
    </subcellularLocation>
</comment>
<dbReference type="PANTHER" id="PTHR11207:SF0">
    <property type="entry name" value="RIBONUCLEASE 3"/>
    <property type="match status" value="1"/>
</dbReference>
<dbReference type="GO" id="GO:0003725">
    <property type="term" value="F:double-stranded RNA binding"/>
    <property type="evidence" value="ECO:0007669"/>
    <property type="project" value="TreeGrafter"/>
</dbReference>
<dbReference type="Proteomes" id="UP000317429">
    <property type="component" value="Chromosome"/>
</dbReference>
<dbReference type="Gene3D" id="1.10.1520.10">
    <property type="entry name" value="Ribonuclease III domain"/>
    <property type="match status" value="1"/>
</dbReference>
<evidence type="ECO:0000256" key="10">
    <source>
        <dbReference type="SAM" id="MobiDB-lite"/>
    </source>
</evidence>
<dbReference type="PROSITE" id="PS50137">
    <property type="entry name" value="DS_RBD"/>
    <property type="match status" value="1"/>
</dbReference>
<keyword evidence="9" id="KW-0460">Magnesium</keyword>
<dbReference type="GO" id="GO:0019843">
    <property type="term" value="F:rRNA binding"/>
    <property type="evidence" value="ECO:0007669"/>
    <property type="project" value="UniProtKB-KW"/>
</dbReference>
<protein>
    <recommendedName>
        <fullName evidence="9">Ribonuclease 3</fullName>
        <ecNumber evidence="9">3.1.26.3</ecNumber>
    </recommendedName>
    <alternativeName>
        <fullName evidence="9">Ribonuclease III</fullName>
        <shortName evidence="9">RNase III</shortName>
    </alternativeName>
</protein>
<comment type="cofactor">
    <cofactor evidence="9">
        <name>Mg(2+)</name>
        <dbReference type="ChEBI" id="CHEBI:18420"/>
    </cofactor>
</comment>
<name>A0A518DEJ8_9BACT</name>
<evidence type="ECO:0000313" key="13">
    <source>
        <dbReference type="EMBL" id="QDU89899.1"/>
    </source>
</evidence>
<comment type="catalytic activity">
    <reaction evidence="1 9">
        <text>Endonucleolytic cleavage to 5'-phosphomonoester.</text>
        <dbReference type="EC" id="3.1.26.3"/>
    </reaction>
</comment>
<dbReference type="NCBIfam" id="TIGR02191">
    <property type="entry name" value="RNaseIII"/>
    <property type="match status" value="1"/>
</dbReference>
<dbReference type="InterPro" id="IPR036389">
    <property type="entry name" value="RNase_III_sf"/>
</dbReference>
<feature type="region of interest" description="Disordered" evidence="10">
    <location>
        <begin position="226"/>
        <end position="272"/>
    </location>
</feature>
<evidence type="ECO:0000256" key="3">
    <source>
        <dbReference type="ARBA" id="ARBA00022552"/>
    </source>
</evidence>
<feature type="domain" description="RNase III" evidence="12">
    <location>
        <begin position="10"/>
        <end position="134"/>
    </location>
</feature>
<dbReference type="CDD" id="cd10845">
    <property type="entry name" value="DSRM_RNAse_III_family"/>
    <property type="match status" value="1"/>
</dbReference>
<dbReference type="EC" id="3.1.26.3" evidence="9"/>
<dbReference type="HAMAP" id="MF_00104">
    <property type="entry name" value="RNase_III"/>
    <property type="match status" value="1"/>
</dbReference>
<dbReference type="PROSITE" id="PS00517">
    <property type="entry name" value="RNASE_3_1"/>
    <property type="match status" value="1"/>
</dbReference>
<dbReference type="Pfam" id="PF14622">
    <property type="entry name" value="Ribonucleas_3_3"/>
    <property type="match status" value="1"/>
</dbReference>
<keyword evidence="9" id="KW-0699">rRNA-binding</keyword>
<dbReference type="SMART" id="SM00358">
    <property type="entry name" value="DSRM"/>
    <property type="match status" value="1"/>
</dbReference>
<evidence type="ECO:0000256" key="8">
    <source>
        <dbReference type="ARBA" id="ARBA00022884"/>
    </source>
</evidence>
<keyword evidence="14" id="KW-1185">Reference proteome</keyword>
<keyword evidence="6 9" id="KW-0255">Endonuclease</keyword>
<dbReference type="Gene3D" id="3.30.160.20">
    <property type="match status" value="1"/>
</dbReference>
<dbReference type="GO" id="GO:0004525">
    <property type="term" value="F:ribonuclease III activity"/>
    <property type="evidence" value="ECO:0007669"/>
    <property type="project" value="UniProtKB-UniRule"/>
</dbReference>
<evidence type="ECO:0000256" key="6">
    <source>
        <dbReference type="ARBA" id="ARBA00022759"/>
    </source>
</evidence>
<dbReference type="GO" id="GO:0005737">
    <property type="term" value="C:cytoplasm"/>
    <property type="evidence" value="ECO:0007669"/>
    <property type="project" value="UniProtKB-SubCell"/>
</dbReference>
<dbReference type="SUPFAM" id="SSF69065">
    <property type="entry name" value="RNase III domain-like"/>
    <property type="match status" value="1"/>
</dbReference>
<feature type="binding site" evidence="9">
    <location>
        <position position="48"/>
    </location>
    <ligand>
        <name>Mg(2+)</name>
        <dbReference type="ChEBI" id="CHEBI:18420"/>
    </ligand>
</feature>
<evidence type="ECO:0000256" key="9">
    <source>
        <dbReference type="HAMAP-Rule" id="MF_00104"/>
    </source>
</evidence>
<feature type="binding site" evidence="9">
    <location>
        <position position="120"/>
    </location>
    <ligand>
        <name>Mg(2+)</name>
        <dbReference type="ChEBI" id="CHEBI:18420"/>
    </ligand>
</feature>
<dbReference type="InterPro" id="IPR000999">
    <property type="entry name" value="RNase_III_dom"/>
</dbReference>
<keyword evidence="7 9" id="KW-0378">Hydrolase</keyword>
<dbReference type="PANTHER" id="PTHR11207">
    <property type="entry name" value="RIBONUCLEASE III"/>
    <property type="match status" value="1"/>
</dbReference>
<dbReference type="RefSeq" id="WP_231953932.1">
    <property type="nucleotide sequence ID" value="NZ_CP036291.1"/>
</dbReference>
<dbReference type="CDD" id="cd00593">
    <property type="entry name" value="RIBOc"/>
    <property type="match status" value="1"/>
</dbReference>
<dbReference type="GO" id="GO:0006397">
    <property type="term" value="P:mRNA processing"/>
    <property type="evidence" value="ECO:0007669"/>
    <property type="project" value="UniProtKB-UniRule"/>
</dbReference>
<dbReference type="GO" id="GO:0006364">
    <property type="term" value="P:rRNA processing"/>
    <property type="evidence" value="ECO:0007669"/>
    <property type="project" value="UniProtKB-UniRule"/>
</dbReference>
<dbReference type="EMBL" id="CP036291">
    <property type="protein sequence ID" value="QDU89899.1"/>
    <property type="molecule type" value="Genomic_DNA"/>
</dbReference>
<dbReference type="InterPro" id="IPR014720">
    <property type="entry name" value="dsRBD_dom"/>
</dbReference>
<evidence type="ECO:0000256" key="4">
    <source>
        <dbReference type="ARBA" id="ARBA00022664"/>
    </source>
</evidence>